<feature type="transmembrane region" description="Helical" evidence="1">
    <location>
        <begin position="42"/>
        <end position="64"/>
    </location>
</feature>
<dbReference type="EMBL" id="JBHLTW010000012">
    <property type="protein sequence ID" value="MFC0595287.1"/>
    <property type="molecule type" value="Genomic_DNA"/>
</dbReference>
<name>A0ABV6Q0X8_9DEIN</name>
<evidence type="ECO:0000313" key="3">
    <source>
        <dbReference type="Proteomes" id="UP001589830"/>
    </source>
</evidence>
<accession>A0ABV6Q0X8</accession>
<protein>
    <recommendedName>
        <fullName evidence="4">Lipopolysaccharide assembly protein A domain-containing protein</fullName>
    </recommendedName>
</protein>
<keyword evidence="1" id="KW-1133">Transmembrane helix</keyword>
<gene>
    <name evidence="2" type="ORF">ACFFFP_03765</name>
</gene>
<sequence length="104" mass="11287">MRLAGWILLLTALLVGVGAVYLGLQVPFLEVPSPWGPLPLAFLLGGGYALGLLAGLAYALAFWARGVAQGRALRREIARLQGELNALKRERIEEIPRIPDRDEA</sequence>
<reference evidence="2 3" key="1">
    <citation type="submission" date="2024-09" db="EMBL/GenBank/DDBJ databases">
        <authorList>
            <person name="Sun Q."/>
            <person name="Mori K."/>
        </authorList>
    </citation>
    <scope>NUCLEOTIDE SEQUENCE [LARGE SCALE GENOMIC DNA]</scope>
    <source>
        <strain evidence="2 3">NCAIM B.02340</strain>
    </source>
</reference>
<keyword evidence="3" id="KW-1185">Reference proteome</keyword>
<comment type="caution">
    <text evidence="2">The sequence shown here is derived from an EMBL/GenBank/DDBJ whole genome shotgun (WGS) entry which is preliminary data.</text>
</comment>
<dbReference type="RefSeq" id="WP_188845272.1">
    <property type="nucleotide sequence ID" value="NZ_BMPJ01000001.1"/>
</dbReference>
<organism evidence="2 3">
    <name type="scientific">Thermus composti</name>
    <dbReference type="NCBI Taxonomy" id="532059"/>
    <lineage>
        <taxon>Bacteria</taxon>
        <taxon>Thermotogati</taxon>
        <taxon>Deinococcota</taxon>
        <taxon>Deinococci</taxon>
        <taxon>Thermales</taxon>
        <taxon>Thermaceae</taxon>
        <taxon>Thermus</taxon>
    </lineage>
</organism>
<evidence type="ECO:0000313" key="2">
    <source>
        <dbReference type="EMBL" id="MFC0595287.1"/>
    </source>
</evidence>
<proteinExistence type="predicted"/>
<dbReference type="Proteomes" id="UP001589830">
    <property type="component" value="Unassembled WGS sequence"/>
</dbReference>
<evidence type="ECO:0000256" key="1">
    <source>
        <dbReference type="SAM" id="Phobius"/>
    </source>
</evidence>
<evidence type="ECO:0008006" key="4">
    <source>
        <dbReference type="Google" id="ProtNLM"/>
    </source>
</evidence>
<keyword evidence="1" id="KW-0472">Membrane</keyword>
<keyword evidence="1" id="KW-0812">Transmembrane</keyword>